<evidence type="ECO:0000259" key="7">
    <source>
        <dbReference type="Pfam" id="PF13480"/>
    </source>
</evidence>
<evidence type="ECO:0000256" key="5">
    <source>
        <dbReference type="ARBA" id="ARBA00023315"/>
    </source>
</evidence>
<evidence type="ECO:0000313" key="9">
    <source>
        <dbReference type="Proteomes" id="UP001500368"/>
    </source>
</evidence>
<dbReference type="RefSeq" id="WP_345477171.1">
    <property type="nucleotide sequence ID" value="NZ_BAABLW010000007.1"/>
</dbReference>
<dbReference type="InterPro" id="IPR016181">
    <property type="entry name" value="Acyl_CoA_acyltransferase"/>
</dbReference>
<dbReference type="Gene3D" id="3.40.630.30">
    <property type="match status" value="1"/>
</dbReference>
<dbReference type="SUPFAM" id="SSF55729">
    <property type="entry name" value="Acyl-CoA N-acyltransferases (Nat)"/>
    <property type="match status" value="1"/>
</dbReference>
<feature type="domain" description="BioF2-like acetyltransferase" evidence="7">
    <location>
        <begin position="170"/>
        <end position="309"/>
    </location>
</feature>
<organism evidence="8 9">
    <name type="scientific">Nesterenkonia rhizosphaerae</name>
    <dbReference type="NCBI Taxonomy" id="1348272"/>
    <lineage>
        <taxon>Bacteria</taxon>
        <taxon>Bacillati</taxon>
        <taxon>Actinomycetota</taxon>
        <taxon>Actinomycetes</taxon>
        <taxon>Micrococcales</taxon>
        <taxon>Micrococcaceae</taxon>
        <taxon>Nesterenkonia</taxon>
    </lineage>
</organism>
<gene>
    <name evidence="8" type="ORF">GCM10025790_12020</name>
</gene>
<keyword evidence="9" id="KW-1185">Reference proteome</keyword>
<evidence type="ECO:0000256" key="4">
    <source>
        <dbReference type="ARBA" id="ARBA00022984"/>
    </source>
</evidence>
<dbReference type="PANTHER" id="PTHR36174:SF1">
    <property type="entry name" value="LIPID II:GLYCINE GLYCYLTRANSFERASE"/>
    <property type="match status" value="1"/>
</dbReference>
<dbReference type="InterPro" id="IPR003447">
    <property type="entry name" value="FEMABX"/>
</dbReference>
<comment type="caution">
    <text evidence="8">The sequence shown here is derived from an EMBL/GenBank/DDBJ whole genome shotgun (WGS) entry which is preliminary data.</text>
</comment>
<comment type="similarity">
    <text evidence="1">Belongs to the FemABX family.</text>
</comment>
<sequence length="378" mass="42476">MNASVEIWDAEVEQERARWSQLWTDSPMKHPFAQPDLCKLLAPANGRLMAAVLNDGPGHVLYPFYLREIPETTAPSSDSGAVAGKDITSPYGYGGPLHWGLKNSNATAARFWTEFDAWAAAEGVVSEFVRFSLFPEELLPYPGPTRARQLNYVRDLDVPDEELWDGVESKVRRNARRARREGVRIIIDDQGTRVEDFLRIYLGTMDRRASAQWYRFDRTFFEGLHLALPGQFAYVLAELDGEIVSADLLLLGTTTGYYFLGGTEASSFSVRPNDLVKVEAMNWLRSTGRRRYVLGGGVHPQDGLERYKRGFAPHGAVSFSTGERVLAPQHYERLVERTRKSFSDCGTAWDESDDFFPPYRRQVPARLPALQTAGGATS</sequence>
<evidence type="ECO:0000256" key="6">
    <source>
        <dbReference type="ARBA" id="ARBA00023316"/>
    </source>
</evidence>
<evidence type="ECO:0000256" key="3">
    <source>
        <dbReference type="ARBA" id="ARBA00022960"/>
    </source>
</evidence>
<dbReference type="Pfam" id="PF13480">
    <property type="entry name" value="Acetyltransf_6"/>
    <property type="match status" value="1"/>
</dbReference>
<evidence type="ECO:0000313" key="8">
    <source>
        <dbReference type="EMBL" id="GAA4918101.1"/>
    </source>
</evidence>
<evidence type="ECO:0000256" key="2">
    <source>
        <dbReference type="ARBA" id="ARBA00022679"/>
    </source>
</evidence>
<reference evidence="9" key="1">
    <citation type="journal article" date="2019" name="Int. J. Syst. Evol. Microbiol.">
        <title>The Global Catalogue of Microorganisms (GCM) 10K type strain sequencing project: providing services to taxonomists for standard genome sequencing and annotation.</title>
        <authorList>
            <consortium name="The Broad Institute Genomics Platform"/>
            <consortium name="The Broad Institute Genome Sequencing Center for Infectious Disease"/>
            <person name="Wu L."/>
            <person name="Ma J."/>
        </authorList>
    </citation>
    <scope>NUCLEOTIDE SEQUENCE [LARGE SCALE GENOMIC DNA]</scope>
    <source>
        <strain evidence="9">JCM 19129</strain>
    </source>
</reference>
<dbReference type="PANTHER" id="PTHR36174">
    <property type="entry name" value="LIPID II:GLYCINE GLYCYLTRANSFERASE"/>
    <property type="match status" value="1"/>
</dbReference>
<evidence type="ECO:0000256" key="1">
    <source>
        <dbReference type="ARBA" id="ARBA00009943"/>
    </source>
</evidence>
<keyword evidence="3" id="KW-0133">Cell shape</keyword>
<dbReference type="PROSITE" id="PS51191">
    <property type="entry name" value="FEMABX"/>
    <property type="match status" value="1"/>
</dbReference>
<keyword evidence="4" id="KW-0573">Peptidoglycan synthesis</keyword>
<protein>
    <recommendedName>
        <fullName evidence="7">BioF2-like acetyltransferase domain-containing protein</fullName>
    </recommendedName>
</protein>
<keyword evidence="5" id="KW-0012">Acyltransferase</keyword>
<accession>A0ABP9FUN9</accession>
<proteinExistence type="inferred from homology"/>
<dbReference type="InterPro" id="IPR050644">
    <property type="entry name" value="PG_Glycine_Bridge_Synth"/>
</dbReference>
<name>A0ABP9FUN9_9MICC</name>
<keyword evidence="2" id="KW-0808">Transferase</keyword>
<dbReference type="InterPro" id="IPR038740">
    <property type="entry name" value="BioF2-like_GNAT_dom"/>
</dbReference>
<dbReference type="EMBL" id="BAABLW010000007">
    <property type="protein sequence ID" value="GAA4918101.1"/>
    <property type="molecule type" value="Genomic_DNA"/>
</dbReference>
<dbReference type="Proteomes" id="UP001500368">
    <property type="component" value="Unassembled WGS sequence"/>
</dbReference>
<keyword evidence="6" id="KW-0961">Cell wall biogenesis/degradation</keyword>